<comment type="caution">
    <text evidence="1">The sequence shown here is derived from an EMBL/GenBank/DDBJ whole genome shotgun (WGS) entry which is preliminary data.</text>
</comment>
<dbReference type="Proteomes" id="UP001168877">
    <property type="component" value="Unassembled WGS sequence"/>
</dbReference>
<accession>A0AA39SI05</accession>
<reference evidence="1" key="1">
    <citation type="journal article" date="2022" name="Plant J.">
        <title>Strategies of tolerance reflected in two North American maple genomes.</title>
        <authorList>
            <person name="McEvoy S.L."/>
            <person name="Sezen U.U."/>
            <person name="Trouern-Trend A."/>
            <person name="McMahon S.M."/>
            <person name="Schaberg P.G."/>
            <person name="Yang J."/>
            <person name="Wegrzyn J.L."/>
            <person name="Swenson N.G."/>
        </authorList>
    </citation>
    <scope>NUCLEOTIDE SEQUENCE</scope>
    <source>
        <strain evidence="1">NS2018</strain>
    </source>
</reference>
<name>A0AA39SI05_ACESA</name>
<gene>
    <name evidence="1" type="ORF">LWI29_028163</name>
</gene>
<sequence>MSGSGSAEHKVTHLRWLDPNVLYEKLLNSNRNTMGVDFGKESIGLCIGVSYTGKVYPMLASGWNGRYLLSPLEKFLNTNYSLKGGGEYENRMFVPNMLFSPQTEDYVVKYYVFGFSADRRYWNNEDRYAFIKDQLKALEADGQLVTTFFTFVNEANSTKIAKDFLKSRFPELFCLDRFKRMYPDIPKIALYKQNPRKLKIDFAAFRKKGHRRAFLNMGYRQKLNPKKSQGKAKFEKMKKFAISCGYKVDGGQEC</sequence>
<dbReference type="EMBL" id="JAUESC010000381">
    <property type="protein sequence ID" value="KAK0590510.1"/>
    <property type="molecule type" value="Genomic_DNA"/>
</dbReference>
<dbReference type="AlphaFoldDB" id="A0AA39SI05"/>
<evidence type="ECO:0000313" key="1">
    <source>
        <dbReference type="EMBL" id="KAK0590510.1"/>
    </source>
</evidence>
<proteinExistence type="predicted"/>
<keyword evidence="2" id="KW-1185">Reference proteome</keyword>
<organism evidence="1 2">
    <name type="scientific">Acer saccharum</name>
    <name type="common">Sugar maple</name>
    <dbReference type="NCBI Taxonomy" id="4024"/>
    <lineage>
        <taxon>Eukaryota</taxon>
        <taxon>Viridiplantae</taxon>
        <taxon>Streptophyta</taxon>
        <taxon>Embryophyta</taxon>
        <taxon>Tracheophyta</taxon>
        <taxon>Spermatophyta</taxon>
        <taxon>Magnoliopsida</taxon>
        <taxon>eudicotyledons</taxon>
        <taxon>Gunneridae</taxon>
        <taxon>Pentapetalae</taxon>
        <taxon>rosids</taxon>
        <taxon>malvids</taxon>
        <taxon>Sapindales</taxon>
        <taxon>Sapindaceae</taxon>
        <taxon>Hippocastanoideae</taxon>
        <taxon>Acereae</taxon>
        <taxon>Acer</taxon>
    </lineage>
</organism>
<reference evidence="1" key="2">
    <citation type="submission" date="2023-06" db="EMBL/GenBank/DDBJ databases">
        <authorList>
            <person name="Swenson N.G."/>
            <person name="Wegrzyn J.L."/>
            <person name="Mcevoy S.L."/>
        </authorList>
    </citation>
    <scope>NUCLEOTIDE SEQUENCE</scope>
    <source>
        <strain evidence="1">NS2018</strain>
        <tissue evidence="1">Leaf</tissue>
    </source>
</reference>
<protein>
    <submittedName>
        <fullName evidence="1">Uncharacterized protein</fullName>
    </submittedName>
</protein>
<evidence type="ECO:0000313" key="2">
    <source>
        <dbReference type="Proteomes" id="UP001168877"/>
    </source>
</evidence>